<comment type="caution">
    <text evidence="1">The sequence shown here is derived from an EMBL/GenBank/DDBJ whole genome shotgun (WGS) entry which is preliminary data.</text>
</comment>
<evidence type="ECO:0000313" key="2">
    <source>
        <dbReference type="Proteomes" id="UP000613266"/>
    </source>
</evidence>
<dbReference type="Proteomes" id="UP000613266">
    <property type="component" value="Unassembled WGS sequence"/>
</dbReference>
<proteinExistence type="predicted"/>
<reference evidence="1" key="1">
    <citation type="submission" date="2020-12" db="EMBL/GenBank/DDBJ databases">
        <title>The genome sequence of Inhella sp. 1Y17.</title>
        <authorList>
            <person name="Liu Y."/>
        </authorList>
    </citation>
    <scope>NUCLEOTIDE SEQUENCE</scope>
    <source>
        <strain evidence="1">1Y17</strain>
    </source>
</reference>
<name>A0A931NGQ6_9BURK</name>
<dbReference type="EMBL" id="JAEDAK010000005">
    <property type="protein sequence ID" value="MBH9576963.1"/>
    <property type="molecule type" value="Genomic_DNA"/>
</dbReference>
<accession>A0A931NGQ6</accession>
<gene>
    <name evidence="1" type="ORF">I7X39_08605</name>
</gene>
<keyword evidence="2" id="KW-1185">Reference proteome</keyword>
<evidence type="ECO:0000313" key="1">
    <source>
        <dbReference type="EMBL" id="MBH9576963.1"/>
    </source>
</evidence>
<protein>
    <submittedName>
        <fullName evidence="1">Uncharacterized protein</fullName>
    </submittedName>
</protein>
<sequence>MSSKPCSYRCLSPSNAQQAGASSKNLSLTLALWGALAWTASASAQGLELQGAHHDEVSTIRQLGQGRIERVSPTRLRISLPRKALVFDDRPPYDEPLAGTRYRFLDRRGGFILLGLEEDEHSHGLLIDEETAAVTPGGERVLFAPDGRAYFAVEQHNGMDAEVWKVYHRDGREAWAGASYVPDPQEPLRARYYLDGVSWSAKGELQARAACAQQPLERWSVKLIRNAQAEWTWRPLRPCGTKR</sequence>
<dbReference type="RefSeq" id="WP_198110653.1">
    <property type="nucleotide sequence ID" value="NZ_JAEDAK010000005.1"/>
</dbReference>
<dbReference type="AlphaFoldDB" id="A0A931NGQ6"/>
<organism evidence="1 2">
    <name type="scientific">Inhella proteolytica</name>
    <dbReference type="NCBI Taxonomy" id="2795029"/>
    <lineage>
        <taxon>Bacteria</taxon>
        <taxon>Pseudomonadati</taxon>
        <taxon>Pseudomonadota</taxon>
        <taxon>Betaproteobacteria</taxon>
        <taxon>Burkholderiales</taxon>
        <taxon>Sphaerotilaceae</taxon>
        <taxon>Inhella</taxon>
    </lineage>
</organism>